<dbReference type="GO" id="GO:0005886">
    <property type="term" value="C:plasma membrane"/>
    <property type="evidence" value="ECO:0007669"/>
    <property type="project" value="UniProtKB-SubCell"/>
</dbReference>
<dbReference type="AlphaFoldDB" id="A0A1D2QTM2"/>
<dbReference type="STRING" id="62101.AB835_01320"/>
<comment type="similarity">
    <text evidence="8">Belongs to the FtsL family.</text>
</comment>
<keyword evidence="2 8" id="KW-1003">Cell membrane</keyword>
<evidence type="ECO:0000256" key="9">
    <source>
        <dbReference type="NCBIfam" id="TIGR02209"/>
    </source>
</evidence>
<dbReference type="PANTHER" id="PTHR37479:SF1">
    <property type="entry name" value="CELL DIVISION PROTEIN FTSL"/>
    <property type="match status" value="1"/>
</dbReference>
<evidence type="ECO:0000256" key="2">
    <source>
        <dbReference type="ARBA" id="ARBA00022475"/>
    </source>
</evidence>
<dbReference type="GO" id="GO:0043093">
    <property type="term" value="P:FtsZ-dependent cytokinesis"/>
    <property type="evidence" value="ECO:0007669"/>
    <property type="project" value="UniProtKB-UniRule"/>
</dbReference>
<dbReference type="HAMAP" id="MF_00910">
    <property type="entry name" value="FtsL"/>
    <property type="match status" value="1"/>
</dbReference>
<comment type="caution">
    <text evidence="10">The sequence shown here is derived from an EMBL/GenBank/DDBJ whole genome shotgun (WGS) entry which is preliminary data.</text>
</comment>
<evidence type="ECO:0000256" key="3">
    <source>
        <dbReference type="ARBA" id="ARBA00022618"/>
    </source>
</evidence>
<dbReference type="NCBIfam" id="TIGR02209">
    <property type="entry name" value="ftsL_broad"/>
    <property type="match status" value="1"/>
</dbReference>
<keyword evidence="3 8" id="KW-0132">Cell division</keyword>
<evidence type="ECO:0000313" key="11">
    <source>
        <dbReference type="Proteomes" id="UP000242502"/>
    </source>
</evidence>
<organism evidence="10 11">
    <name type="scientific">Candidatus Endobugula sertula</name>
    <name type="common">Bugula neritina bacterial symbiont</name>
    <dbReference type="NCBI Taxonomy" id="62101"/>
    <lineage>
        <taxon>Bacteria</taxon>
        <taxon>Pseudomonadati</taxon>
        <taxon>Pseudomonadota</taxon>
        <taxon>Gammaproteobacteria</taxon>
        <taxon>Cellvibrionales</taxon>
        <taxon>Cellvibrionaceae</taxon>
        <taxon>Candidatus Endobugula</taxon>
    </lineage>
</organism>
<dbReference type="Proteomes" id="UP000242502">
    <property type="component" value="Unassembled WGS sequence"/>
</dbReference>
<accession>A0A1D2QTM2</accession>
<proteinExistence type="inferred from homology"/>
<evidence type="ECO:0000256" key="8">
    <source>
        <dbReference type="HAMAP-Rule" id="MF_00910"/>
    </source>
</evidence>
<dbReference type="Pfam" id="PF04999">
    <property type="entry name" value="FtsL"/>
    <property type="match status" value="1"/>
</dbReference>
<keyword evidence="4 8" id="KW-0812">Transmembrane</keyword>
<dbReference type="GO" id="GO:0032153">
    <property type="term" value="C:cell division site"/>
    <property type="evidence" value="ECO:0007669"/>
    <property type="project" value="UniProtKB-UniRule"/>
</dbReference>
<dbReference type="InterPro" id="IPR011922">
    <property type="entry name" value="Cell_div_FtsL"/>
</dbReference>
<evidence type="ECO:0000256" key="4">
    <source>
        <dbReference type="ARBA" id="ARBA00022692"/>
    </source>
</evidence>
<protein>
    <recommendedName>
        <fullName evidence="8 9">Cell division protein FtsL</fullName>
    </recommendedName>
</protein>
<dbReference type="PANTHER" id="PTHR37479">
    <property type="entry name" value="CELL DIVISION PROTEIN FTSL"/>
    <property type="match status" value="1"/>
</dbReference>
<keyword evidence="7 8" id="KW-0131">Cell cycle</keyword>
<keyword evidence="8" id="KW-0997">Cell inner membrane</keyword>
<evidence type="ECO:0000256" key="6">
    <source>
        <dbReference type="ARBA" id="ARBA00023136"/>
    </source>
</evidence>
<keyword evidence="6 8" id="KW-0472">Membrane</keyword>
<comment type="subcellular location">
    <subcellularLocation>
        <location evidence="8">Cell inner membrane</location>
        <topology evidence="8">Single-pass type II membrane protein</topology>
    </subcellularLocation>
    <subcellularLocation>
        <location evidence="1">Cell membrane</location>
        <topology evidence="1">Single-pass type II membrane protein</topology>
    </subcellularLocation>
    <text evidence="8">Localizes to the division septum where it forms a ring structure.</text>
</comment>
<comment type="function">
    <text evidence="8">Essential cell division protein. May link together the upstream cell division proteins, which are predominantly cytoplasmic, with the downstream cell division proteins, which are predominantly periplasmic.</text>
</comment>
<evidence type="ECO:0000256" key="7">
    <source>
        <dbReference type="ARBA" id="ARBA00023306"/>
    </source>
</evidence>
<reference evidence="10 11" key="1">
    <citation type="journal article" date="2016" name="Appl. Environ. Microbiol.">
        <title>Lack of Overt Genome Reduction in the Bryostatin-Producing Bryozoan Symbiont "Candidatus Endobugula sertula".</title>
        <authorList>
            <person name="Miller I.J."/>
            <person name="Vanee N."/>
            <person name="Fong S.S."/>
            <person name="Lim-Fong G.E."/>
            <person name="Kwan J.C."/>
        </authorList>
    </citation>
    <scope>NUCLEOTIDE SEQUENCE [LARGE SCALE GENOMIC DNA]</scope>
    <source>
        <strain evidence="10">AB1-4</strain>
    </source>
</reference>
<keyword evidence="5 8" id="KW-1133">Transmembrane helix</keyword>
<gene>
    <name evidence="8" type="primary">ftsL</name>
    <name evidence="10" type="ORF">AB835_01320</name>
</gene>
<evidence type="ECO:0000256" key="1">
    <source>
        <dbReference type="ARBA" id="ARBA00004401"/>
    </source>
</evidence>
<name>A0A1D2QTM2_9GAMM</name>
<sequence>MKGELRSERQSAFRQQLLLVVFLWLVLLVLSLMVVYSSYDVRVKFNELAELRTQQDKLRIVWSQYVLEESALTPFERIEETATEKLSMQVPNTWQITLVYDDES</sequence>
<evidence type="ECO:0000313" key="10">
    <source>
        <dbReference type="EMBL" id="ODS24931.1"/>
    </source>
</evidence>
<evidence type="ECO:0000256" key="5">
    <source>
        <dbReference type="ARBA" id="ARBA00022989"/>
    </source>
</evidence>
<comment type="subunit">
    <text evidence="8">Part of a complex composed of FtsB, FtsL and FtsQ.</text>
</comment>
<dbReference type="EMBL" id="MDLC01000003">
    <property type="protein sequence ID" value="ODS24931.1"/>
    <property type="molecule type" value="Genomic_DNA"/>
</dbReference>